<keyword evidence="1" id="KW-1133">Transmembrane helix</keyword>
<dbReference type="EMBL" id="PDUG01000005">
    <property type="protein sequence ID" value="PIC30180.1"/>
    <property type="molecule type" value="Genomic_DNA"/>
</dbReference>
<keyword evidence="1" id="KW-0812">Transmembrane</keyword>
<organism evidence="2 3">
    <name type="scientific">Caenorhabditis nigoni</name>
    <dbReference type="NCBI Taxonomy" id="1611254"/>
    <lineage>
        <taxon>Eukaryota</taxon>
        <taxon>Metazoa</taxon>
        <taxon>Ecdysozoa</taxon>
        <taxon>Nematoda</taxon>
        <taxon>Chromadorea</taxon>
        <taxon>Rhabditida</taxon>
        <taxon>Rhabditina</taxon>
        <taxon>Rhabditomorpha</taxon>
        <taxon>Rhabditoidea</taxon>
        <taxon>Rhabditidae</taxon>
        <taxon>Peloderinae</taxon>
        <taxon>Caenorhabditis</taxon>
    </lineage>
</organism>
<evidence type="ECO:0000313" key="2">
    <source>
        <dbReference type="EMBL" id="PIC30180.1"/>
    </source>
</evidence>
<gene>
    <name evidence="2" type="primary">Cnig_chr_V.g21513</name>
    <name evidence="2" type="ORF">B9Z55_021513</name>
</gene>
<keyword evidence="3" id="KW-1185">Reference proteome</keyword>
<keyword evidence="1" id="KW-0472">Membrane</keyword>
<comment type="caution">
    <text evidence="2">The sequence shown here is derived from an EMBL/GenBank/DDBJ whole genome shotgun (WGS) entry which is preliminary data.</text>
</comment>
<evidence type="ECO:0000256" key="1">
    <source>
        <dbReference type="SAM" id="Phobius"/>
    </source>
</evidence>
<dbReference type="AlphaFoldDB" id="A0A2G5TS94"/>
<protein>
    <submittedName>
        <fullName evidence="2">Uncharacterized protein</fullName>
    </submittedName>
</protein>
<feature type="transmembrane region" description="Helical" evidence="1">
    <location>
        <begin position="60"/>
        <end position="83"/>
    </location>
</feature>
<dbReference type="Proteomes" id="UP000230233">
    <property type="component" value="Chromosome V"/>
</dbReference>
<evidence type="ECO:0000313" key="3">
    <source>
        <dbReference type="Proteomes" id="UP000230233"/>
    </source>
</evidence>
<accession>A0A2G5TS94</accession>
<reference evidence="3" key="1">
    <citation type="submission" date="2017-10" db="EMBL/GenBank/DDBJ databases">
        <title>Rapid genome shrinkage in a self-fertile nematode reveals novel sperm competition proteins.</title>
        <authorList>
            <person name="Yin D."/>
            <person name="Schwarz E.M."/>
            <person name="Thomas C.G."/>
            <person name="Felde R.L."/>
            <person name="Korf I.F."/>
            <person name="Cutter A.D."/>
            <person name="Schartner C.M."/>
            <person name="Ralston E.J."/>
            <person name="Meyer B.J."/>
            <person name="Haag E.S."/>
        </authorList>
    </citation>
    <scope>NUCLEOTIDE SEQUENCE [LARGE SCALE GENOMIC DNA]</scope>
    <source>
        <strain evidence="3">JU1422</strain>
    </source>
</reference>
<sequence length="94" mass="10863">MIVFEENARYVAERMSHTIIYEFNTTSSDNASTIANNLKDQFDYVKHGKKLGDGLFNRELFIVVTMLTIFLMFACCGYCIYYCEKLAFEGAKMI</sequence>
<dbReference type="PANTHER" id="PTHR35178">
    <property type="entry name" value="FOLATE RECEPTOR HOMOLOG-RELATED"/>
    <property type="match status" value="1"/>
</dbReference>
<proteinExistence type="predicted"/>
<name>A0A2G5TS94_9PELO</name>
<dbReference type="PANTHER" id="PTHR35178:SF1">
    <property type="entry name" value="CUB DOMAIN-CONTAINING PROTEIN-RELATED"/>
    <property type="match status" value="1"/>
</dbReference>